<dbReference type="GO" id="GO:0005667">
    <property type="term" value="C:transcription regulator complex"/>
    <property type="evidence" value="ECO:0007669"/>
    <property type="project" value="TreeGrafter"/>
</dbReference>
<dbReference type="InterPro" id="IPR009057">
    <property type="entry name" value="Homeodomain-like_sf"/>
</dbReference>
<evidence type="ECO:0000256" key="6">
    <source>
        <dbReference type="ARBA" id="ARBA00023163"/>
    </source>
</evidence>
<dbReference type="GO" id="GO:0006357">
    <property type="term" value="P:regulation of transcription by RNA polymerase II"/>
    <property type="evidence" value="ECO:0007669"/>
    <property type="project" value="TreeGrafter"/>
</dbReference>
<dbReference type="InterPro" id="IPR017884">
    <property type="entry name" value="SANT_dom"/>
</dbReference>
<dbReference type="InterPro" id="IPR036236">
    <property type="entry name" value="Znf_C2H2_sf"/>
</dbReference>
<dbReference type="GO" id="GO:0008270">
    <property type="term" value="F:zinc ion binding"/>
    <property type="evidence" value="ECO:0007669"/>
    <property type="project" value="UniProtKB-KW"/>
</dbReference>
<dbReference type="OrthoDB" id="10258692at2759"/>
<dbReference type="EMBL" id="JAFDVH010000013">
    <property type="protein sequence ID" value="KAG7466513.1"/>
    <property type="molecule type" value="Genomic_DNA"/>
</dbReference>
<evidence type="ECO:0000256" key="8">
    <source>
        <dbReference type="PROSITE-ProRule" id="PRU00042"/>
    </source>
</evidence>
<feature type="compositionally biased region" description="Polar residues" evidence="9">
    <location>
        <begin position="959"/>
        <end position="971"/>
    </location>
</feature>
<feature type="region of interest" description="Disordered" evidence="9">
    <location>
        <begin position="551"/>
        <end position="577"/>
    </location>
</feature>
<dbReference type="PROSITE" id="PS50157">
    <property type="entry name" value="ZINC_FINGER_C2H2_2"/>
    <property type="match status" value="3"/>
</dbReference>
<keyword evidence="6" id="KW-0804">Transcription</keyword>
<evidence type="ECO:0000256" key="3">
    <source>
        <dbReference type="ARBA" id="ARBA00022990"/>
    </source>
</evidence>
<evidence type="ECO:0008006" key="15">
    <source>
        <dbReference type="Google" id="ProtNLM"/>
    </source>
</evidence>
<dbReference type="AlphaFoldDB" id="A0A9D3PR92"/>
<feature type="domain" description="SANT" evidence="12">
    <location>
        <begin position="771"/>
        <end position="822"/>
    </location>
</feature>
<protein>
    <recommendedName>
        <fullName evidence="15">Transcriptional regulating factor 1</fullName>
    </recommendedName>
</protein>
<comment type="caution">
    <text evidence="13">The sequence shown here is derived from an EMBL/GenBank/DDBJ whole genome shotgun (WGS) entry which is preliminary data.</text>
</comment>
<evidence type="ECO:0000259" key="12">
    <source>
        <dbReference type="PROSITE" id="PS51293"/>
    </source>
</evidence>
<dbReference type="Proteomes" id="UP001046870">
    <property type="component" value="Chromosome 13"/>
</dbReference>
<keyword evidence="8" id="KW-0479">Metal-binding</keyword>
<keyword evidence="8" id="KW-0862">Zinc</keyword>
<evidence type="ECO:0000256" key="1">
    <source>
        <dbReference type="ARBA" id="ARBA00004123"/>
    </source>
</evidence>
<evidence type="ECO:0000313" key="13">
    <source>
        <dbReference type="EMBL" id="KAG7466513.1"/>
    </source>
</evidence>
<dbReference type="PROSITE" id="PS00028">
    <property type="entry name" value="ZINC_FINGER_C2H2_1"/>
    <property type="match status" value="3"/>
</dbReference>
<dbReference type="PROSITE" id="PS51156">
    <property type="entry name" value="ELM2"/>
    <property type="match status" value="1"/>
</dbReference>
<dbReference type="GO" id="GO:0000118">
    <property type="term" value="C:histone deacetylase complex"/>
    <property type="evidence" value="ECO:0007669"/>
    <property type="project" value="TreeGrafter"/>
</dbReference>
<keyword evidence="7" id="KW-0539">Nucleus</keyword>
<dbReference type="Gene3D" id="3.30.160.60">
    <property type="entry name" value="Classic Zinc Finger"/>
    <property type="match status" value="1"/>
</dbReference>
<evidence type="ECO:0000313" key="14">
    <source>
        <dbReference type="Proteomes" id="UP001046870"/>
    </source>
</evidence>
<name>A0A9D3PR92_MEGAT</name>
<evidence type="ECO:0000256" key="5">
    <source>
        <dbReference type="ARBA" id="ARBA00023125"/>
    </source>
</evidence>
<keyword evidence="3" id="KW-0007">Acetylation</keyword>
<evidence type="ECO:0000259" key="10">
    <source>
        <dbReference type="PROSITE" id="PS50157"/>
    </source>
</evidence>
<sequence length="1087" mass="119918">MADQPFYETNHPVSCYDESYFPQHNSMATVNQSCVPMLDSVDVPAGCPVFYQDPTDPHADMVDVSKHAGSWPSSIPGKTSPVIWGTQPQGGVLEASDSGGGYQFQAMAHANTDRPTKLSSSASALQRLDSFTQVFSQNLHLFQDTSFNLSQQHPPSGPVPPSLGSVHIDGVFRQFLDQGPMQPQEQPMEDQQSCPQMEPQSMRSYDQVQSQHLLSLQENQQQLHYGYQSLQQPRMGLMDHMQQVLQQQQEEQGNYYHLNTQLPTHPLPQPLCSTPPLPHYSQSCKVQRFPQPDPALSSHQRPYFYQDQHQYRPLYQHSIPLQQQVQAQDTSTLPVEQYSSDTSCALLSPGPNTPMGPSPTPLQGLHDPREGSLACQQQFLSTTATCSPHQLGERSEVDVLPTIQLANSVGGASPFSPRAPWQQMRLPNFHDDPSCSGHSTPVKVEVTDRDDATSKLLCSICQKEFKSLPALNGHMRSHGGFRALPAPKMTGDATELSEEVEPDLPFVMPVSVPVKLQPAPRSCLVTPLWPCPGSYLVNRTEHSELSLCGRAAGGERQGAGPEKKSRHRPDPLIIPSPIPVPSTGGAVLFQSQLRSPCLLGEAPPYTPPPMLSPIRQGSGLFRSICPGSLLTPVTPRVLLGRTTSMDGSPETVMPGPGEQSVEVEPRINIGSRFQADIPDVQRPSQAERDMDKACLLWTPLSALDTPATKQRVDDLVKMACSSVLPGGGTNTEYALHCLFECRGDIMASLEKLLLHRPVRRKFDPLVDYHYAGSDCWTLLEKEQLNKAFIIYNKDFFLIQKMVKTKTVAQCVEYYYTWKKRLRLGKKQQMHSTILEPERAVQTPISQDEWEVQGEELESEELDDEKSFIKQEIKVHQSPELADPASSFVCEVPDCGCTFSSKQALNGHAHIHSSPGLAPKPLAERCRSRSTPQAGLGSVKSSPAHSSTSGPAPQAGLGSVKSSPAHSSTSGDTDITIVFPCKECGKVFSKIKSRNAHMKTHRQPEDLQSWHPQKALRQINMKMAPGSLCGPPVTLLSLPFDHVGLVKQLQAKVEEEEDHMEEEDSFLKAHPMLQLEAGEFIPGEELCQ</sequence>
<feature type="region of interest" description="Disordered" evidence="9">
    <location>
        <begin position="908"/>
        <end position="971"/>
    </location>
</feature>
<dbReference type="SMART" id="SM00355">
    <property type="entry name" value="ZnF_C2H2"/>
    <property type="match status" value="3"/>
</dbReference>
<feature type="compositionally biased region" description="Pro residues" evidence="9">
    <location>
        <begin position="351"/>
        <end position="360"/>
    </location>
</feature>
<dbReference type="FunFam" id="1.10.10.60:FF:000086">
    <property type="entry name" value="transcriptional-regulating factor 1 isoform X1"/>
    <property type="match status" value="1"/>
</dbReference>
<dbReference type="SUPFAM" id="SSF57667">
    <property type="entry name" value="beta-beta-alpha zinc fingers"/>
    <property type="match status" value="1"/>
</dbReference>
<dbReference type="SMART" id="SM00717">
    <property type="entry name" value="SANT"/>
    <property type="match status" value="1"/>
</dbReference>
<dbReference type="InterPro" id="IPR000949">
    <property type="entry name" value="ELM2_dom"/>
</dbReference>
<feature type="compositionally biased region" description="Polar residues" evidence="9">
    <location>
        <begin position="325"/>
        <end position="345"/>
    </location>
</feature>
<organism evidence="13 14">
    <name type="scientific">Megalops atlanticus</name>
    <name type="common">Tarpon</name>
    <name type="synonym">Clupea gigantea</name>
    <dbReference type="NCBI Taxonomy" id="7932"/>
    <lineage>
        <taxon>Eukaryota</taxon>
        <taxon>Metazoa</taxon>
        <taxon>Chordata</taxon>
        <taxon>Craniata</taxon>
        <taxon>Vertebrata</taxon>
        <taxon>Euteleostomi</taxon>
        <taxon>Actinopterygii</taxon>
        <taxon>Neopterygii</taxon>
        <taxon>Teleostei</taxon>
        <taxon>Elopiformes</taxon>
        <taxon>Megalopidae</taxon>
        <taxon>Megalops</taxon>
    </lineage>
</organism>
<accession>A0A9D3PR92</accession>
<feature type="domain" description="C2H2-type" evidence="10">
    <location>
        <begin position="456"/>
        <end position="483"/>
    </location>
</feature>
<feature type="region of interest" description="Disordered" evidence="9">
    <location>
        <begin position="641"/>
        <end position="660"/>
    </location>
</feature>
<dbReference type="GO" id="GO:0003714">
    <property type="term" value="F:transcription corepressor activity"/>
    <property type="evidence" value="ECO:0007669"/>
    <property type="project" value="TreeGrafter"/>
</dbReference>
<evidence type="ECO:0000256" key="7">
    <source>
        <dbReference type="ARBA" id="ARBA00023242"/>
    </source>
</evidence>
<dbReference type="InterPro" id="IPR013087">
    <property type="entry name" value="Znf_C2H2_type"/>
</dbReference>
<keyword evidence="5" id="KW-0238">DNA-binding</keyword>
<proteinExistence type="predicted"/>
<feature type="region of interest" description="Disordered" evidence="9">
    <location>
        <begin position="325"/>
        <end position="370"/>
    </location>
</feature>
<dbReference type="GO" id="GO:0003677">
    <property type="term" value="F:DNA binding"/>
    <property type="evidence" value="ECO:0007669"/>
    <property type="project" value="UniProtKB-KW"/>
</dbReference>
<dbReference type="Pfam" id="PF00249">
    <property type="entry name" value="Myb_DNA-binding"/>
    <property type="match status" value="1"/>
</dbReference>
<dbReference type="InterPro" id="IPR051066">
    <property type="entry name" value="Trans_reg/Corepressor"/>
</dbReference>
<keyword evidence="2" id="KW-0597">Phosphoprotein</keyword>
<feature type="region of interest" description="Disordered" evidence="9">
    <location>
        <begin position="180"/>
        <end position="199"/>
    </location>
</feature>
<dbReference type="InterPro" id="IPR001005">
    <property type="entry name" value="SANT/Myb"/>
</dbReference>
<comment type="subcellular location">
    <subcellularLocation>
        <location evidence="1">Nucleus</location>
    </subcellularLocation>
</comment>
<dbReference type="SUPFAM" id="SSF46689">
    <property type="entry name" value="Homeodomain-like"/>
    <property type="match status" value="1"/>
</dbReference>
<evidence type="ECO:0000256" key="2">
    <source>
        <dbReference type="ARBA" id="ARBA00022553"/>
    </source>
</evidence>
<dbReference type="PANTHER" id="PTHR16089:SF19">
    <property type="entry name" value="TRANSCRIPTIONAL-REGULATING FACTOR 1"/>
    <property type="match status" value="1"/>
</dbReference>
<dbReference type="PANTHER" id="PTHR16089">
    <property type="entry name" value="REST COREPRESSOR COREST PROTEIN-RELATED"/>
    <property type="match status" value="1"/>
</dbReference>
<feature type="domain" description="C2H2-type" evidence="10">
    <location>
        <begin position="978"/>
        <end position="1005"/>
    </location>
</feature>
<dbReference type="Gene3D" id="1.10.10.60">
    <property type="entry name" value="Homeodomain-like"/>
    <property type="match status" value="1"/>
</dbReference>
<dbReference type="Pfam" id="PF01448">
    <property type="entry name" value="ELM2"/>
    <property type="match status" value="1"/>
</dbReference>
<gene>
    <name evidence="13" type="ORF">MATL_G00165530</name>
</gene>
<feature type="domain" description="ELM2" evidence="11">
    <location>
        <begin position="665"/>
        <end position="756"/>
    </location>
</feature>
<feature type="compositionally biased region" description="Polar residues" evidence="9">
    <location>
        <begin position="928"/>
        <end position="950"/>
    </location>
</feature>
<keyword evidence="4" id="KW-0805">Transcription regulation</keyword>
<feature type="domain" description="C2H2-type" evidence="10">
    <location>
        <begin position="887"/>
        <end position="916"/>
    </location>
</feature>
<dbReference type="SMART" id="SM01189">
    <property type="entry name" value="ELM2"/>
    <property type="match status" value="1"/>
</dbReference>
<feature type="compositionally biased region" description="Low complexity" evidence="9">
    <location>
        <begin position="180"/>
        <end position="192"/>
    </location>
</feature>
<evidence type="ECO:0000256" key="9">
    <source>
        <dbReference type="SAM" id="MobiDB-lite"/>
    </source>
</evidence>
<reference evidence="13" key="1">
    <citation type="submission" date="2021-01" db="EMBL/GenBank/DDBJ databases">
        <authorList>
            <person name="Zahm M."/>
            <person name="Roques C."/>
            <person name="Cabau C."/>
            <person name="Klopp C."/>
            <person name="Donnadieu C."/>
            <person name="Jouanno E."/>
            <person name="Lampietro C."/>
            <person name="Louis A."/>
            <person name="Herpin A."/>
            <person name="Echchiki A."/>
            <person name="Berthelot C."/>
            <person name="Parey E."/>
            <person name="Roest-Crollius H."/>
            <person name="Braasch I."/>
            <person name="Postlethwait J."/>
            <person name="Bobe J."/>
            <person name="Montfort J."/>
            <person name="Bouchez O."/>
            <person name="Begum T."/>
            <person name="Mejri S."/>
            <person name="Adams A."/>
            <person name="Chen W.-J."/>
            <person name="Guiguen Y."/>
        </authorList>
    </citation>
    <scope>NUCLEOTIDE SEQUENCE</scope>
    <source>
        <strain evidence="13">YG-15Mar2019-1</strain>
        <tissue evidence="13">Brain</tissue>
    </source>
</reference>
<evidence type="ECO:0000259" key="11">
    <source>
        <dbReference type="PROSITE" id="PS51156"/>
    </source>
</evidence>
<evidence type="ECO:0000256" key="4">
    <source>
        <dbReference type="ARBA" id="ARBA00023015"/>
    </source>
</evidence>
<keyword evidence="8" id="KW-0863">Zinc-finger</keyword>
<keyword evidence="14" id="KW-1185">Reference proteome</keyword>
<dbReference type="PROSITE" id="PS51293">
    <property type="entry name" value="SANT"/>
    <property type="match status" value="1"/>
</dbReference>
<dbReference type="Pfam" id="PF13912">
    <property type="entry name" value="zf-C2H2_6"/>
    <property type="match status" value="2"/>
</dbReference>